<gene>
    <name evidence="1" type="ORF">HNR51_003813</name>
</gene>
<organism evidence="1 2">
    <name type="scientific">Methylorubrum thiocyanatum</name>
    <dbReference type="NCBI Taxonomy" id="47958"/>
    <lineage>
        <taxon>Bacteria</taxon>
        <taxon>Pseudomonadati</taxon>
        <taxon>Pseudomonadota</taxon>
        <taxon>Alphaproteobacteria</taxon>
        <taxon>Hyphomicrobiales</taxon>
        <taxon>Methylobacteriaceae</taxon>
        <taxon>Methylorubrum</taxon>
    </lineage>
</organism>
<keyword evidence="2" id="KW-1185">Reference proteome</keyword>
<accession>A0AA40VDK5</accession>
<protein>
    <submittedName>
        <fullName evidence="1">Uncharacterized protein</fullName>
    </submittedName>
</protein>
<evidence type="ECO:0000313" key="1">
    <source>
        <dbReference type="EMBL" id="MBA8914717.1"/>
    </source>
</evidence>
<evidence type="ECO:0000313" key="2">
    <source>
        <dbReference type="Proteomes" id="UP000543554"/>
    </source>
</evidence>
<reference evidence="1 2" key="1">
    <citation type="submission" date="2020-08" db="EMBL/GenBank/DDBJ databases">
        <title>Genomic Encyclopedia of Type Strains, Phase IV (KMG-IV): sequencing the most valuable type-strain genomes for metagenomic binning, comparative biology and taxonomic classification.</title>
        <authorList>
            <person name="Goeker M."/>
        </authorList>
    </citation>
    <scope>NUCLEOTIDE SEQUENCE [LARGE SCALE GENOMIC DNA]</scope>
    <source>
        <strain evidence="1 2">DSM 11490</strain>
    </source>
</reference>
<dbReference type="Proteomes" id="UP000543554">
    <property type="component" value="Unassembled WGS sequence"/>
</dbReference>
<dbReference type="RefSeq" id="WP_182555991.1">
    <property type="nucleotide sequence ID" value="NZ_BPRF01000004.1"/>
</dbReference>
<dbReference type="AlphaFoldDB" id="A0AA40VDK5"/>
<dbReference type="EMBL" id="JACJIB010000007">
    <property type="protein sequence ID" value="MBA8914717.1"/>
    <property type="molecule type" value="Genomic_DNA"/>
</dbReference>
<comment type="caution">
    <text evidence="1">The sequence shown here is derived from an EMBL/GenBank/DDBJ whole genome shotgun (WGS) entry which is preliminary data.</text>
</comment>
<name>A0AA40VDK5_9HYPH</name>
<sequence>MSGELSAAIGRAARRDGLTGGAWVRRLLLERLDLQSADDARSGRPVRIPEAHQAAVAAALRELAEAGSAVRARDEAEAAHRLQAARTHLIPLALGQAEP</sequence>
<proteinExistence type="predicted"/>